<sequence>MVRWLKRRGYRGATAFPRVTNRQDDSLIRVFFKKAFTSACFFI</sequence>
<protein>
    <submittedName>
        <fullName evidence="1">Uncharacterized protein</fullName>
    </submittedName>
</protein>
<organism evidence="1 2">
    <name type="scientific">Heyndrickxia coagulans</name>
    <name type="common">Weizmannia coagulans</name>
    <dbReference type="NCBI Taxonomy" id="1398"/>
    <lineage>
        <taxon>Bacteria</taxon>
        <taxon>Bacillati</taxon>
        <taxon>Bacillota</taxon>
        <taxon>Bacilli</taxon>
        <taxon>Bacillales</taxon>
        <taxon>Bacillaceae</taxon>
        <taxon>Heyndrickxia</taxon>
    </lineage>
</organism>
<evidence type="ECO:0000313" key="1">
    <source>
        <dbReference type="EMBL" id="KWZ76538.1"/>
    </source>
</evidence>
<comment type="caution">
    <text evidence="1">The sequence shown here is derived from an EMBL/GenBank/DDBJ whole genome shotgun (WGS) entry which is preliminary data.</text>
</comment>
<accession>A0A133KAE5</accession>
<gene>
    <name evidence="1" type="ORF">HMPREF3213_03788</name>
</gene>
<reference evidence="2" key="1">
    <citation type="submission" date="2016-01" db="EMBL/GenBank/DDBJ databases">
        <authorList>
            <person name="Mitreva M."/>
            <person name="Pepin K.H."/>
            <person name="Mihindukulasuriya K.A."/>
            <person name="Fulton R."/>
            <person name="Fronick C."/>
            <person name="O'Laughlin M."/>
            <person name="Miner T."/>
            <person name="Herter B."/>
            <person name="Rosa B.A."/>
            <person name="Cordes M."/>
            <person name="Tomlinson C."/>
            <person name="Wollam A."/>
            <person name="Palsikar V.B."/>
            <person name="Mardis E.R."/>
            <person name="Wilson R.K."/>
        </authorList>
    </citation>
    <scope>NUCLEOTIDE SEQUENCE [LARGE SCALE GENOMIC DNA]</scope>
    <source>
        <strain evidence="2">GED7749B</strain>
    </source>
</reference>
<dbReference type="EMBL" id="LRPN01000197">
    <property type="protein sequence ID" value="KWZ76538.1"/>
    <property type="molecule type" value="Genomic_DNA"/>
</dbReference>
<name>A0A133KAE5_HEYCO</name>
<proteinExistence type="predicted"/>
<dbReference type="Proteomes" id="UP000070376">
    <property type="component" value="Unassembled WGS sequence"/>
</dbReference>
<evidence type="ECO:0000313" key="2">
    <source>
        <dbReference type="Proteomes" id="UP000070376"/>
    </source>
</evidence>
<dbReference type="AlphaFoldDB" id="A0A133KAE5"/>